<evidence type="ECO:0000313" key="1">
    <source>
        <dbReference type="EMBL" id="PSL42938.1"/>
    </source>
</evidence>
<keyword evidence="2" id="KW-1185">Reference proteome</keyword>
<organism evidence="1 2">
    <name type="scientific">Salsuginibacillus halophilus</name>
    <dbReference type="NCBI Taxonomy" id="517424"/>
    <lineage>
        <taxon>Bacteria</taxon>
        <taxon>Bacillati</taxon>
        <taxon>Bacillota</taxon>
        <taxon>Bacilli</taxon>
        <taxon>Bacillales</taxon>
        <taxon>Bacillaceae</taxon>
        <taxon>Salsuginibacillus</taxon>
    </lineage>
</organism>
<protein>
    <submittedName>
        <fullName evidence="1">Uncharacterized protein</fullName>
    </submittedName>
</protein>
<accession>A0A2P8H9P6</accession>
<evidence type="ECO:0000313" key="2">
    <source>
        <dbReference type="Proteomes" id="UP000242310"/>
    </source>
</evidence>
<gene>
    <name evidence="1" type="ORF">B0H94_11221</name>
</gene>
<proteinExistence type="predicted"/>
<dbReference type="AlphaFoldDB" id="A0A2P8H9P6"/>
<sequence>MVNFIRLLLVAFSLLAFSLLALAYLEYIPMN</sequence>
<comment type="caution">
    <text evidence="1">The sequence shown here is derived from an EMBL/GenBank/DDBJ whole genome shotgun (WGS) entry which is preliminary data.</text>
</comment>
<dbReference type="Proteomes" id="UP000242310">
    <property type="component" value="Unassembled WGS sequence"/>
</dbReference>
<dbReference type="EMBL" id="PYAV01000012">
    <property type="protein sequence ID" value="PSL42938.1"/>
    <property type="molecule type" value="Genomic_DNA"/>
</dbReference>
<name>A0A2P8H9P6_9BACI</name>
<reference evidence="1 2" key="1">
    <citation type="submission" date="2018-03" db="EMBL/GenBank/DDBJ databases">
        <title>Genomic Encyclopedia of Type Strains, Phase III (KMG-III): the genomes of soil and plant-associated and newly described type strains.</title>
        <authorList>
            <person name="Whitman W."/>
        </authorList>
    </citation>
    <scope>NUCLEOTIDE SEQUENCE [LARGE SCALE GENOMIC DNA]</scope>
    <source>
        <strain evidence="1 2">CGMCC 1.07653</strain>
    </source>
</reference>